<dbReference type="EMBL" id="JAEAOA010000609">
    <property type="protein sequence ID" value="KAK3603425.1"/>
    <property type="molecule type" value="Genomic_DNA"/>
</dbReference>
<gene>
    <name evidence="1" type="ORF">CHS0354_009408</name>
</gene>
<sequence length="91" mass="10094">MAAARVTDFLVQYSASVSNYVPRHEAEVREPSVLSSSMRNVLQTCVVPLTLNSSLSSRELDTIVRPQFGEEVGDSKIAKDKFCSGRVKRTF</sequence>
<dbReference type="AlphaFoldDB" id="A0AAE0T428"/>
<keyword evidence="2" id="KW-1185">Reference proteome</keyword>
<organism evidence="1 2">
    <name type="scientific">Potamilus streckersoni</name>
    <dbReference type="NCBI Taxonomy" id="2493646"/>
    <lineage>
        <taxon>Eukaryota</taxon>
        <taxon>Metazoa</taxon>
        <taxon>Spiralia</taxon>
        <taxon>Lophotrochozoa</taxon>
        <taxon>Mollusca</taxon>
        <taxon>Bivalvia</taxon>
        <taxon>Autobranchia</taxon>
        <taxon>Heteroconchia</taxon>
        <taxon>Palaeoheterodonta</taxon>
        <taxon>Unionida</taxon>
        <taxon>Unionoidea</taxon>
        <taxon>Unionidae</taxon>
        <taxon>Ambleminae</taxon>
        <taxon>Lampsilini</taxon>
        <taxon>Potamilus</taxon>
    </lineage>
</organism>
<proteinExistence type="predicted"/>
<name>A0AAE0T428_9BIVA</name>
<accession>A0AAE0T428</accession>
<reference evidence="1" key="3">
    <citation type="submission" date="2023-05" db="EMBL/GenBank/DDBJ databases">
        <authorList>
            <person name="Smith C.H."/>
        </authorList>
    </citation>
    <scope>NUCLEOTIDE SEQUENCE</scope>
    <source>
        <strain evidence="1">CHS0354</strain>
        <tissue evidence="1">Mantle</tissue>
    </source>
</reference>
<evidence type="ECO:0000313" key="1">
    <source>
        <dbReference type="EMBL" id="KAK3603425.1"/>
    </source>
</evidence>
<protein>
    <submittedName>
        <fullName evidence="1">Uncharacterized protein</fullName>
    </submittedName>
</protein>
<reference evidence="1" key="2">
    <citation type="journal article" date="2021" name="Genome Biol. Evol.">
        <title>Developing a high-quality reference genome for a parasitic bivalve with doubly uniparental inheritance (Bivalvia: Unionida).</title>
        <authorList>
            <person name="Smith C.H."/>
        </authorList>
    </citation>
    <scope>NUCLEOTIDE SEQUENCE</scope>
    <source>
        <strain evidence="1">CHS0354</strain>
        <tissue evidence="1">Mantle</tissue>
    </source>
</reference>
<dbReference type="Proteomes" id="UP001195483">
    <property type="component" value="Unassembled WGS sequence"/>
</dbReference>
<reference evidence="1" key="1">
    <citation type="journal article" date="2021" name="Genome Biol. Evol.">
        <title>A High-Quality Reference Genome for a Parasitic Bivalve with Doubly Uniparental Inheritance (Bivalvia: Unionida).</title>
        <authorList>
            <person name="Smith C.H."/>
        </authorList>
    </citation>
    <scope>NUCLEOTIDE SEQUENCE</scope>
    <source>
        <strain evidence="1">CHS0354</strain>
    </source>
</reference>
<evidence type="ECO:0000313" key="2">
    <source>
        <dbReference type="Proteomes" id="UP001195483"/>
    </source>
</evidence>
<comment type="caution">
    <text evidence="1">The sequence shown here is derived from an EMBL/GenBank/DDBJ whole genome shotgun (WGS) entry which is preliminary data.</text>
</comment>